<accession>A0A932GQB0</accession>
<dbReference type="Pfam" id="PF03626">
    <property type="entry name" value="COX4_pro"/>
    <property type="match status" value="1"/>
</dbReference>
<evidence type="ECO:0000313" key="8">
    <source>
        <dbReference type="Proteomes" id="UP000741360"/>
    </source>
</evidence>
<keyword evidence="3 6" id="KW-0812">Transmembrane</keyword>
<dbReference type="InterPro" id="IPR005171">
    <property type="entry name" value="Cyt_c_oxidase_su4_prok"/>
</dbReference>
<evidence type="ECO:0000256" key="1">
    <source>
        <dbReference type="ARBA" id="ARBA00004651"/>
    </source>
</evidence>
<dbReference type="AlphaFoldDB" id="A0A932GQB0"/>
<proteinExistence type="predicted"/>
<evidence type="ECO:0000313" key="7">
    <source>
        <dbReference type="EMBL" id="MBI3015124.1"/>
    </source>
</evidence>
<feature type="transmembrane region" description="Helical" evidence="6">
    <location>
        <begin position="67"/>
        <end position="85"/>
    </location>
</feature>
<dbReference type="NCBIfam" id="TIGR02229">
    <property type="entry name" value="caa3_sub_IV"/>
    <property type="match status" value="1"/>
</dbReference>
<name>A0A932GQB0_UNCTE</name>
<gene>
    <name evidence="7" type="ORF">HYY65_08725</name>
</gene>
<keyword evidence="4 6" id="KW-1133">Transmembrane helix</keyword>
<keyword evidence="5 6" id="KW-0472">Membrane</keyword>
<evidence type="ECO:0000256" key="3">
    <source>
        <dbReference type="ARBA" id="ARBA00022692"/>
    </source>
</evidence>
<keyword evidence="2" id="KW-1003">Cell membrane</keyword>
<evidence type="ECO:0000256" key="2">
    <source>
        <dbReference type="ARBA" id="ARBA00022475"/>
    </source>
</evidence>
<sequence>MAEHKDPNYMAIFWWLLALTITELGVIFLPAARWVIVVLLVALALSKASLVAMYFMHLRFERRTLSLIAVTPLLLSVIVLSLVSLDRSPVPRRTVDVVGPAPSGQ</sequence>
<protein>
    <submittedName>
        <fullName evidence="7">Cytochrome C oxidase subunit IV family protein</fullName>
    </submittedName>
</protein>
<feature type="transmembrane region" description="Helical" evidence="6">
    <location>
        <begin position="35"/>
        <end position="55"/>
    </location>
</feature>
<dbReference type="Proteomes" id="UP000741360">
    <property type="component" value="Unassembled WGS sequence"/>
</dbReference>
<comment type="subcellular location">
    <subcellularLocation>
        <location evidence="1">Cell membrane</location>
        <topology evidence="1">Multi-pass membrane protein</topology>
    </subcellularLocation>
</comment>
<evidence type="ECO:0000256" key="4">
    <source>
        <dbReference type="ARBA" id="ARBA00022989"/>
    </source>
</evidence>
<dbReference type="GO" id="GO:0005886">
    <property type="term" value="C:plasma membrane"/>
    <property type="evidence" value="ECO:0007669"/>
    <property type="project" value="UniProtKB-SubCell"/>
</dbReference>
<evidence type="ECO:0000256" key="6">
    <source>
        <dbReference type="SAM" id="Phobius"/>
    </source>
</evidence>
<dbReference type="EMBL" id="JACPSX010000166">
    <property type="protein sequence ID" value="MBI3015124.1"/>
    <property type="molecule type" value="Genomic_DNA"/>
</dbReference>
<evidence type="ECO:0000256" key="5">
    <source>
        <dbReference type="ARBA" id="ARBA00023136"/>
    </source>
</evidence>
<dbReference type="InterPro" id="IPR011743">
    <property type="entry name" value="Caa3_sub_IV"/>
</dbReference>
<reference evidence="7" key="1">
    <citation type="submission" date="2020-07" db="EMBL/GenBank/DDBJ databases">
        <title>Huge and variable diversity of episymbiotic CPR bacteria and DPANN archaea in groundwater ecosystems.</title>
        <authorList>
            <person name="He C.Y."/>
            <person name="Keren R."/>
            <person name="Whittaker M."/>
            <person name="Farag I.F."/>
            <person name="Doudna J."/>
            <person name="Cate J.H.D."/>
            <person name="Banfield J.F."/>
        </authorList>
    </citation>
    <scope>NUCLEOTIDE SEQUENCE</scope>
    <source>
        <strain evidence="7">NC_groundwater_717_Ag_S-0.2um_59_8</strain>
    </source>
</reference>
<comment type="caution">
    <text evidence="7">The sequence shown here is derived from an EMBL/GenBank/DDBJ whole genome shotgun (WGS) entry which is preliminary data.</text>
</comment>
<feature type="transmembrane region" description="Helical" evidence="6">
    <location>
        <begin position="12"/>
        <end position="29"/>
    </location>
</feature>
<organism evidence="7 8">
    <name type="scientific">Tectimicrobiota bacterium</name>
    <dbReference type="NCBI Taxonomy" id="2528274"/>
    <lineage>
        <taxon>Bacteria</taxon>
        <taxon>Pseudomonadati</taxon>
        <taxon>Nitrospinota/Tectimicrobiota group</taxon>
        <taxon>Candidatus Tectimicrobiota</taxon>
    </lineage>
</organism>